<evidence type="ECO:0000256" key="1">
    <source>
        <dbReference type="SAM" id="MobiDB-lite"/>
    </source>
</evidence>
<proteinExistence type="predicted"/>
<accession>A0A8J5HC51</accession>
<dbReference type="Proteomes" id="UP000734854">
    <property type="component" value="Unassembled WGS sequence"/>
</dbReference>
<feature type="region of interest" description="Disordered" evidence="1">
    <location>
        <begin position="1"/>
        <end position="40"/>
    </location>
</feature>
<evidence type="ECO:0000313" key="3">
    <source>
        <dbReference type="Proteomes" id="UP000734854"/>
    </source>
</evidence>
<feature type="compositionally biased region" description="Basic and acidic residues" evidence="1">
    <location>
        <begin position="15"/>
        <end position="40"/>
    </location>
</feature>
<sequence length="156" mass="17574">MSFTQLWSPNSTTNDKVDDDGKSIADEPDLTEEKEIDCSESKATILRPDSFRVAFPISSTADEHFDSGSGTKHSYSAKPASDDAHLSLQLQHPPRKTRWCWASKLHRHIKITESRSINNGCLETLHMHHEKIDDLEASLIGYEAKETSDETEETMT</sequence>
<evidence type="ECO:0000313" key="2">
    <source>
        <dbReference type="EMBL" id="KAG6523898.1"/>
    </source>
</evidence>
<protein>
    <submittedName>
        <fullName evidence="2">Uncharacterized protein</fullName>
    </submittedName>
</protein>
<reference evidence="2 3" key="1">
    <citation type="submission" date="2020-08" db="EMBL/GenBank/DDBJ databases">
        <title>Plant Genome Project.</title>
        <authorList>
            <person name="Zhang R.-G."/>
        </authorList>
    </citation>
    <scope>NUCLEOTIDE SEQUENCE [LARGE SCALE GENOMIC DNA]</scope>
    <source>
        <tissue evidence="2">Rhizome</tissue>
    </source>
</reference>
<gene>
    <name evidence="2" type="ORF">ZIOFF_013785</name>
</gene>
<feature type="compositionally biased region" description="Polar residues" evidence="1">
    <location>
        <begin position="1"/>
        <end position="14"/>
    </location>
</feature>
<dbReference type="AlphaFoldDB" id="A0A8J5HC51"/>
<feature type="region of interest" description="Disordered" evidence="1">
    <location>
        <begin position="61"/>
        <end position="88"/>
    </location>
</feature>
<comment type="caution">
    <text evidence="2">The sequence shown here is derived from an EMBL/GenBank/DDBJ whole genome shotgun (WGS) entry which is preliminary data.</text>
</comment>
<organism evidence="2 3">
    <name type="scientific">Zingiber officinale</name>
    <name type="common">Ginger</name>
    <name type="synonym">Amomum zingiber</name>
    <dbReference type="NCBI Taxonomy" id="94328"/>
    <lineage>
        <taxon>Eukaryota</taxon>
        <taxon>Viridiplantae</taxon>
        <taxon>Streptophyta</taxon>
        <taxon>Embryophyta</taxon>
        <taxon>Tracheophyta</taxon>
        <taxon>Spermatophyta</taxon>
        <taxon>Magnoliopsida</taxon>
        <taxon>Liliopsida</taxon>
        <taxon>Zingiberales</taxon>
        <taxon>Zingiberaceae</taxon>
        <taxon>Zingiber</taxon>
    </lineage>
</organism>
<dbReference type="EMBL" id="JACMSC010000004">
    <property type="protein sequence ID" value="KAG6523898.1"/>
    <property type="molecule type" value="Genomic_DNA"/>
</dbReference>
<keyword evidence="3" id="KW-1185">Reference proteome</keyword>
<name>A0A8J5HC51_ZINOF</name>